<dbReference type="PANTHER" id="PTHR30290">
    <property type="entry name" value="PERIPLASMIC BINDING COMPONENT OF ABC TRANSPORTER"/>
    <property type="match status" value="1"/>
</dbReference>
<comment type="caution">
    <text evidence="4">The sequence shown here is derived from an EMBL/GenBank/DDBJ whole genome shotgun (WGS) entry which is preliminary data.</text>
</comment>
<evidence type="ECO:0000259" key="3">
    <source>
        <dbReference type="Pfam" id="PF00496"/>
    </source>
</evidence>
<keyword evidence="5" id="KW-1185">Reference proteome</keyword>
<dbReference type="InterPro" id="IPR000914">
    <property type="entry name" value="SBP_5_dom"/>
</dbReference>
<evidence type="ECO:0000313" key="4">
    <source>
        <dbReference type="EMBL" id="TWP49228.1"/>
    </source>
</evidence>
<sequence>MSRTKALPVIALLSGAALVLSACSGSGGGGDATSGDGSIAEMAVPRGESGDTYTAPETKESDLIEVSQDKPFTTYNNATADGNNSYNTYALALIQVGAYKLDGNNKVILNKDVMESVEVTNADPQEVTWKLKSGVKWSDGEAWDCDDFYMQWFTSSGKVKKPDGSPYFLSASSNGYELIDGSCKDDQTFVGKFSDKYPDYQDLFSADVLPAHIVEKQANVPDITKLTATSDAAQLAAVAEFWNTKWNGFDKAIQPGSGPYVMTEFVANQSVTLERNPNWVGKKGGPKKIFIKAIPDPVAQAQALENNEVKVNGLTQPDVNAATRLKGLASQGITFGAAPGLSFEHLDLNFKHPALKQKEVRQAFFQCVKRQDIADKLIAEIQSDVKPLGSLIFFPSDEGYKDLYADKSKGSADEAKKVLSGAGWTQGADGIFAKDGVKASFKISHTDIPRRKQTVELIQGHCKEAGIEVIDDTDPNFLDKRVSDGDYEVALFAWSGGPYKSSKKSIYETGGGQNWQGVSSKGYDENFKKAVSQTSISDALKYYQEADKALADEYASLPLFQMPNMWAFKGIDRVYFQSQYGVATYANEWQLK</sequence>
<protein>
    <submittedName>
        <fullName evidence="4">ABC transporter family substrate-binding protein</fullName>
    </submittedName>
</protein>
<dbReference type="PANTHER" id="PTHR30290:SF65">
    <property type="entry name" value="MONOACYL PHOSPHATIDYLINOSITOL TETRAMANNOSIDE-BINDING PROTEIN LPQW-RELATED"/>
    <property type="match status" value="1"/>
</dbReference>
<evidence type="ECO:0000256" key="1">
    <source>
        <dbReference type="SAM" id="MobiDB-lite"/>
    </source>
</evidence>
<dbReference type="OrthoDB" id="7888869at2"/>
<dbReference type="InterPro" id="IPR030678">
    <property type="entry name" value="Peptide/Ni-bd"/>
</dbReference>
<dbReference type="Proteomes" id="UP000316639">
    <property type="component" value="Unassembled WGS sequence"/>
</dbReference>
<feature type="chain" id="PRO_5039643655" evidence="2">
    <location>
        <begin position="22"/>
        <end position="592"/>
    </location>
</feature>
<organism evidence="4 5">
    <name type="scientific">Lentzea tibetensis</name>
    <dbReference type="NCBI Taxonomy" id="2591470"/>
    <lineage>
        <taxon>Bacteria</taxon>
        <taxon>Bacillati</taxon>
        <taxon>Actinomycetota</taxon>
        <taxon>Actinomycetes</taxon>
        <taxon>Pseudonocardiales</taxon>
        <taxon>Pseudonocardiaceae</taxon>
        <taxon>Lentzea</taxon>
    </lineage>
</organism>
<dbReference type="AlphaFoldDB" id="A0A563EPU9"/>
<dbReference type="SUPFAM" id="SSF53850">
    <property type="entry name" value="Periplasmic binding protein-like II"/>
    <property type="match status" value="1"/>
</dbReference>
<dbReference type="GO" id="GO:0015833">
    <property type="term" value="P:peptide transport"/>
    <property type="evidence" value="ECO:0007669"/>
    <property type="project" value="TreeGrafter"/>
</dbReference>
<feature type="region of interest" description="Disordered" evidence="1">
    <location>
        <begin position="29"/>
        <end position="59"/>
    </location>
</feature>
<accession>A0A563EPU9</accession>
<proteinExistence type="predicted"/>
<dbReference type="Pfam" id="PF00496">
    <property type="entry name" value="SBP_bac_5"/>
    <property type="match status" value="1"/>
</dbReference>
<name>A0A563EPU9_9PSEU</name>
<evidence type="ECO:0000313" key="5">
    <source>
        <dbReference type="Proteomes" id="UP000316639"/>
    </source>
</evidence>
<dbReference type="PIRSF" id="PIRSF002741">
    <property type="entry name" value="MppA"/>
    <property type="match status" value="1"/>
</dbReference>
<dbReference type="RefSeq" id="WP_146354695.1">
    <property type="nucleotide sequence ID" value="NZ_VOBR01000016.1"/>
</dbReference>
<feature type="domain" description="Solute-binding protein family 5" evidence="3">
    <location>
        <begin position="112"/>
        <end position="514"/>
    </location>
</feature>
<dbReference type="GO" id="GO:0042597">
    <property type="term" value="C:periplasmic space"/>
    <property type="evidence" value="ECO:0007669"/>
    <property type="project" value="UniProtKB-ARBA"/>
</dbReference>
<reference evidence="4 5" key="1">
    <citation type="submission" date="2019-07" db="EMBL/GenBank/DDBJ databases">
        <title>Lentzea xizangensis sp. nov., isolated from Qinghai-Tibetan Plateau Soils.</title>
        <authorList>
            <person name="Huang J."/>
        </authorList>
    </citation>
    <scope>NUCLEOTIDE SEQUENCE [LARGE SCALE GENOMIC DNA]</scope>
    <source>
        <strain evidence="4 5">FXJ1.1311</strain>
    </source>
</reference>
<feature type="signal peptide" evidence="2">
    <location>
        <begin position="1"/>
        <end position="21"/>
    </location>
</feature>
<evidence type="ECO:0000256" key="2">
    <source>
        <dbReference type="SAM" id="SignalP"/>
    </source>
</evidence>
<dbReference type="CDD" id="cd08501">
    <property type="entry name" value="PBP2_Lpqw"/>
    <property type="match status" value="1"/>
</dbReference>
<dbReference type="InterPro" id="IPR039424">
    <property type="entry name" value="SBP_5"/>
</dbReference>
<gene>
    <name evidence="4" type="ORF">FKR81_24220</name>
</gene>
<keyword evidence="2" id="KW-0732">Signal</keyword>
<dbReference type="GO" id="GO:0043190">
    <property type="term" value="C:ATP-binding cassette (ABC) transporter complex"/>
    <property type="evidence" value="ECO:0007669"/>
    <property type="project" value="InterPro"/>
</dbReference>
<dbReference type="Gene3D" id="3.10.105.10">
    <property type="entry name" value="Dipeptide-binding Protein, Domain 3"/>
    <property type="match status" value="1"/>
</dbReference>
<dbReference type="EMBL" id="VOBR01000016">
    <property type="protein sequence ID" value="TWP49228.1"/>
    <property type="molecule type" value="Genomic_DNA"/>
</dbReference>
<dbReference type="GO" id="GO:1904680">
    <property type="term" value="F:peptide transmembrane transporter activity"/>
    <property type="evidence" value="ECO:0007669"/>
    <property type="project" value="TreeGrafter"/>
</dbReference>
<dbReference type="PROSITE" id="PS51257">
    <property type="entry name" value="PROKAR_LIPOPROTEIN"/>
    <property type="match status" value="1"/>
</dbReference>
<dbReference type="Gene3D" id="3.40.190.10">
    <property type="entry name" value="Periplasmic binding protein-like II"/>
    <property type="match status" value="1"/>
</dbReference>